<gene>
    <name evidence="4" type="ORF">CAL12_14555</name>
</gene>
<dbReference type="AlphaFoldDB" id="A0A1W6YLG3"/>
<dbReference type="InterPro" id="IPR036148">
    <property type="entry name" value="MmgE/PrpD_sf"/>
</dbReference>
<evidence type="ECO:0000256" key="1">
    <source>
        <dbReference type="ARBA" id="ARBA00006174"/>
    </source>
</evidence>
<dbReference type="InterPro" id="IPR042183">
    <property type="entry name" value="MmgE/PrpD_sf_1"/>
</dbReference>
<evidence type="ECO:0000313" key="4">
    <source>
        <dbReference type="EMBL" id="ARP81915.1"/>
    </source>
</evidence>
<organism evidence="4 5">
    <name type="scientific">Bordetella genomosp. 8</name>
    <dbReference type="NCBI Taxonomy" id="1416806"/>
    <lineage>
        <taxon>Bacteria</taxon>
        <taxon>Pseudomonadati</taxon>
        <taxon>Pseudomonadota</taxon>
        <taxon>Betaproteobacteria</taxon>
        <taxon>Burkholderiales</taxon>
        <taxon>Alcaligenaceae</taxon>
        <taxon>Bordetella</taxon>
    </lineage>
</organism>
<dbReference type="Proteomes" id="UP000194151">
    <property type="component" value="Chromosome"/>
</dbReference>
<proteinExistence type="inferred from homology"/>
<evidence type="ECO:0000259" key="3">
    <source>
        <dbReference type="Pfam" id="PF19305"/>
    </source>
</evidence>
<dbReference type="STRING" id="1416806.CAL12_14555"/>
<dbReference type="Gene3D" id="1.10.4100.10">
    <property type="entry name" value="2-methylcitrate dehydratase PrpD"/>
    <property type="match status" value="1"/>
</dbReference>
<dbReference type="EMBL" id="CP021108">
    <property type="protein sequence ID" value="ARP81915.1"/>
    <property type="molecule type" value="Genomic_DNA"/>
</dbReference>
<feature type="domain" description="MmgE/PrpD C-terminal" evidence="3">
    <location>
        <begin position="292"/>
        <end position="448"/>
    </location>
</feature>
<dbReference type="InterPro" id="IPR005656">
    <property type="entry name" value="MmgE_PrpD"/>
</dbReference>
<dbReference type="GO" id="GO:0016829">
    <property type="term" value="F:lyase activity"/>
    <property type="evidence" value="ECO:0007669"/>
    <property type="project" value="InterPro"/>
</dbReference>
<sequence length="476" mass="51253">MGDRTVGVTEQLARFAIETPAGVLTPALARSAKTKFFDTIGIMVAGAHHPAGIMAANVARHMGGHPSVTLIGRDERTSAPVAGFVNGVAAHALEYDDYTRGVGHASVVLVPGCLAMAESLRLSGARMLEAFVLGFEVTSRIAKGLRPTLLDKGWHPIGIVGGQGVAVACGRMMGLDVRQTRMAMGIMASSGSGVRKNVGSMGKAYHVGHGVRSGIFAAMLAREGFVVDPDIIEGSDEGGEGHQRYGLADSYNGVGQYRLHLMTEGLGRDLEVGKDTTMLRMHPGSTAPGAGVDGLIALADEHRLRPEDVENIHYECTPQCVAIAPYAEPSDEHRAKFCLPYTMAVAFLDRKVGIAQYADARIADPEVRGFMKRITVTQPDDLKHHRGQWGENGVNWAESRITIRLKDGRELKRACSHANGYPEMPASWEDQKEKYVECTHALFSPGQIDDTVAMIAELDTLPDVGELARALTPRRR</sequence>
<dbReference type="KEGG" id="bgv:CAL12_14555"/>
<keyword evidence="5" id="KW-1185">Reference proteome</keyword>
<dbReference type="InterPro" id="IPR045336">
    <property type="entry name" value="MmgE_PrpD_N"/>
</dbReference>
<dbReference type="InterPro" id="IPR045337">
    <property type="entry name" value="MmgE_PrpD_C"/>
</dbReference>
<evidence type="ECO:0000313" key="5">
    <source>
        <dbReference type="Proteomes" id="UP000194151"/>
    </source>
</evidence>
<evidence type="ECO:0008006" key="6">
    <source>
        <dbReference type="Google" id="ProtNLM"/>
    </source>
</evidence>
<dbReference type="Pfam" id="PF19305">
    <property type="entry name" value="MmgE_PrpD_C"/>
    <property type="match status" value="1"/>
</dbReference>
<name>A0A1W6YLG3_9BORD</name>
<dbReference type="Gene3D" id="3.30.1330.120">
    <property type="entry name" value="2-methylcitrate dehydratase PrpD"/>
    <property type="match status" value="1"/>
</dbReference>
<protein>
    <recommendedName>
        <fullName evidence="6">2-methylcitrate dehydratase</fullName>
    </recommendedName>
</protein>
<reference evidence="4 5" key="1">
    <citation type="submission" date="2017-05" db="EMBL/GenBank/DDBJ databases">
        <title>Complete and WGS of Bordetella genogroups.</title>
        <authorList>
            <person name="Spilker T."/>
            <person name="LiPuma J."/>
        </authorList>
    </citation>
    <scope>NUCLEOTIDE SEQUENCE [LARGE SCALE GENOMIC DNA]</scope>
    <source>
        <strain evidence="4 5">AU19157</strain>
    </source>
</reference>
<dbReference type="InterPro" id="IPR042188">
    <property type="entry name" value="MmgE/PrpD_sf_2"/>
</dbReference>
<dbReference type="Pfam" id="PF03972">
    <property type="entry name" value="MmgE_PrpD_N"/>
    <property type="match status" value="1"/>
</dbReference>
<evidence type="ECO:0000259" key="2">
    <source>
        <dbReference type="Pfam" id="PF03972"/>
    </source>
</evidence>
<feature type="domain" description="MmgE/PrpD N-terminal" evidence="2">
    <location>
        <begin position="10"/>
        <end position="236"/>
    </location>
</feature>
<comment type="similarity">
    <text evidence="1">Belongs to the PrpD family.</text>
</comment>
<dbReference type="SUPFAM" id="SSF103378">
    <property type="entry name" value="2-methylcitrate dehydratase PrpD"/>
    <property type="match status" value="1"/>
</dbReference>
<dbReference type="PANTHER" id="PTHR16943:SF8">
    <property type="entry name" value="2-METHYLCITRATE DEHYDRATASE"/>
    <property type="match status" value="1"/>
</dbReference>
<accession>A0A1W6YLG3</accession>
<dbReference type="PANTHER" id="PTHR16943">
    <property type="entry name" value="2-METHYLCITRATE DEHYDRATASE-RELATED"/>
    <property type="match status" value="1"/>
</dbReference>